<accession>A0A9N8ZW67</accession>
<protein>
    <submittedName>
        <fullName evidence="2">17729_t:CDS:1</fullName>
    </submittedName>
</protein>
<reference evidence="2" key="1">
    <citation type="submission" date="2021-06" db="EMBL/GenBank/DDBJ databases">
        <authorList>
            <person name="Kallberg Y."/>
            <person name="Tangrot J."/>
            <person name="Rosling A."/>
        </authorList>
    </citation>
    <scope>NUCLEOTIDE SEQUENCE</scope>
    <source>
        <strain evidence="2">MA453B</strain>
    </source>
</reference>
<evidence type="ECO:0000256" key="1">
    <source>
        <dbReference type="SAM" id="Phobius"/>
    </source>
</evidence>
<organism evidence="2 3">
    <name type="scientific">Dentiscutata erythropus</name>
    <dbReference type="NCBI Taxonomy" id="1348616"/>
    <lineage>
        <taxon>Eukaryota</taxon>
        <taxon>Fungi</taxon>
        <taxon>Fungi incertae sedis</taxon>
        <taxon>Mucoromycota</taxon>
        <taxon>Glomeromycotina</taxon>
        <taxon>Glomeromycetes</taxon>
        <taxon>Diversisporales</taxon>
        <taxon>Gigasporaceae</taxon>
        <taxon>Dentiscutata</taxon>
    </lineage>
</organism>
<keyword evidence="3" id="KW-1185">Reference proteome</keyword>
<sequence length="236" mass="27550">MKFLEIGLKYKNEKEMTELIMELKENEEEKIMIQGIREASDRNELKVEYNKAQKKFDEEINVYNKATQVSTFRATALPLLDEVLYHIVSWIIPLMAAFAYDDDNLSNLKLLPIKDKGFCWTLKDLIHGTPRSIGIAILPQFFCPTYYAPISLLINIIIYPSASASASLSLHLFSWSMFLVLFMLLIFKIKHKYSDIDYSFKMANQFLFSESVCLYTICIISREELLLTYCIMFTYF</sequence>
<dbReference type="AlphaFoldDB" id="A0A9N8ZW67"/>
<keyword evidence="1" id="KW-0472">Membrane</keyword>
<keyword evidence="1" id="KW-1133">Transmembrane helix</keyword>
<feature type="transmembrane region" description="Helical" evidence="1">
    <location>
        <begin position="168"/>
        <end position="187"/>
    </location>
</feature>
<keyword evidence="1" id="KW-0812">Transmembrane</keyword>
<dbReference type="EMBL" id="CAJVPY010001150">
    <property type="protein sequence ID" value="CAG8509440.1"/>
    <property type="molecule type" value="Genomic_DNA"/>
</dbReference>
<evidence type="ECO:0000313" key="3">
    <source>
        <dbReference type="Proteomes" id="UP000789405"/>
    </source>
</evidence>
<evidence type="ECO:0000313" key="2">
    <source>
        <dbReference type="EMBL" id="CAG8509440.1"/>
    </source>
</evidence>
<dbReference type="Proteomes" id="UP000789405">
    <property type="component" value="Unassembled WGS sequence"/>
</dbReference>
<comment type="caution">
    <text evidence="2">The sequence shown here is derived from an EMBL/GenBank/DDBJ whole genome shotgun (WGS) entry which is preliminary data.</text>
</comment>
<feature type="transmembrane region" description="Helical" evidence="1">
    <location>
        <begin position="141"/>
        <end position="162"/>
    </location>
</feature>
<gene>
    <name evidence="2" type="ORF">DERYTH_LOCUS3310</name>
</gene>
<feature type="transmembrane region" description="Helical" evidence="1">
    <location>
        <begin position="83"/>
        <end position="100"/>
    </location>
</feature>
<name>A0A9N8ZW67_9GLOM</name>
<proteinExistence type="predicted"/>